<organism evidence="3 4">
    <name type="scientific">Albula glossodonta</name>
    <name type="common">roundjaw bonefish</name>
    <dbReference type="NCBI Taxonomy" id="121402"/>
    <lineage>
        <taxon>Eukaryota</taxon>
        <taxon>Metazoa</taxon>
        <taxon>Chordata</taxon>
        <taxon>Craniata</taxon>
        <taxon>Vertebrata</taxon>
        <taxon>Euteleostomi</taxon>
        <taxon>Actinopterygii</taxon>
        <taxon>Neopterygii</taxon>
        <taxon>Teleostei</taxon>
        <taxon>Albuliformes</taxon>
        <taxon>Albulidae</taxon>
        <taxon>Albula</taxon>
    </lineage>
</organism>
<feature type="region of interest" description="Disordered" evidence="2">
    <location>
        <begin position="49"/>
        <end position="70"/>
    </location>
</feature>
<evidence type="ECO:0000313" key="3">
    <source>
        <dbReference type="EMBL" id="KAG9353010.1"/>
    </source>
</evidence>
<evidence type="ECO:0000313" key="4">
    <source>
        <dbReference type="Proteomes" id="UP000824540"/>
    </source>
</evidence>
<proteinExistence type="inferred from homology"/>
<dbReference type="Proteomes" id="UP000824540">
    <property type="component" value="Unassembled WGS sequence"/>
</dbReference>
<evidence type="ECO:0008006" key="5">
    <source>
        <dbReference type="Google" id="ProtNLM"/>
    </source>
</evidence>
<dbReference type="OrthoDB" id="10036956at2759"/>
<dbReference type="PANTHER" id="PTHR12353:SF19">
    <property type="entry name" value="DISKS LARGE-ASSOCIATED PROTEIN 4"/>
    <property type="match status" value="1"/>
</dbReference>
<reference evidence="3" key="1">
    <citation type="thesis" date="2021" institute="BYU ScholarsArchive" country="Provo, UT, USA">
        <title>Applications of and Algorithms for Genome Assembly and Genomic Analyses with an Emphasis on Marine Teleosts.</title>
        <authorList>
            <person name="Pickett B.D."/>
        </authorList>
    </citation>
    <scope>NUCLEOTIDE SEQUENCE</scope>
    <source>
        <strain evidence="3">HI-2016</strain>
    </source>
</reference>
<evidence type="ECO:0000256" key="1">
    <source>
        <dbReference type="ARBA" id="ARBA00008839"/>
    </source>
</evidence>
<feature type="compositionally biased region" description="Low complexity" evidence="2">
    <location>
        <begin position="230"/>
        <end position="245"/>
    </location>
</feature>
<evidence type="ECO:0000256" key="2">
    <source>
        <dbReference type="SAM" id="MobiDB-lite"/>
    </source>
</evidence>
<sequence>MAWHVGAPTLLRDIVLRLSPPTRWHVARQARDKSHGVRHTELTCARAYAPTNCAPPSPNPPSSRQSGLGGARALTHRLHHAYFLWSILPPGGVDQPMDTGGNVRILSRCLPSLRELSNNRSLDNLDCIGGPVSPAFPRWDDEDFSQGCNTLGKSSCVSQVREMEVSQRYEETCSESVFCESDSQGAEPPDLPMPTCFRSRSHSYLRAIQAGCSQDDDTASVDSDSPPPTATTVRTYSTSTSESQG</sequence>
<accession>A0A8T2PL61</accession>
<keyword evidence="4" id="KW-1185">Reference proteome</keyword>
<dbReference type="GO" id="GO:0023052">
    <property type="term" value="P:signaling"/>
    <property type="evidence" value="ECO:0007669"/>
    <property type="project" value="InterPro"/>
</dbReference>
<protein>
    <recommendedName>
        <fullName evidence="5">DLG associated protein 1</fullName>
    </recommendedName>
</protein>
<gene>
    <name evidence="3" type="ORF">JZ751_017586</name>
</gene>
<comment type="similarity">
    <text evidence="1">Belongs to the SAPAP family.</text>
</comment>
<dbReference type="AlphaFoldDB" id="A0A8T2PL61"/>
<dbReference type="PANTHER" id="PTHR12353">
    <property type="entry name" value="DISKS LARGE-ASSOCIATED PROTEIN DAP SAP90/PSD-95-ASSOCIATED PROTEIN"/>
    <property type="match status" value="1"/>
</dbReference>
<dbReference type="EMBL" id="JAFBMS010000004">
    <property type="protein sequence ID" value="KAG9353010.1"/>
    <property type="molecule type" value="Genomic_DNA"/>
</dbReference>
<dbReference type="InterPro" id="IPR005026">
    <property type="entry name" value="SAPAP"/>
</dbReference>
<dbReference type="GO" id="GO:0098978">
    <property type="term" value="C:glutamatergic synapse"/>
    <property type="evidence" value="ECO:0007669"/>
    <property type="project" value="TreeGrafter"/>
</dbReference>
<name>A0A8T2PL61_9TELE</name>
<dbReference type="GO" id="GO:0060090">
    <property type="term" value="F:molecular adaptor activity"/>
    <property type="evidence" value="ECO:0007669"/>
    <property type="project" value="TreeGrafter"/>
</dbReference>
<feature type="region of interest" description="Disordered" evidence="2">
    <location>
        <begin position="213"/>
        <end position="245"/>
    </location>
</feature>
<dbReference type="GO" id="GO:0099572">
    <property type="term" value="C:postsynaptic specialization"/>
    <property type="evidence" value="ECO:0007669"/>
    <property type="project" value="TreeGrafter"/>
</dbReference>
<comment type="caution">
    <text evidence="3">The sequence shown here is derived from an EMBL/GenBank/DDBJ whole genome shotgun (WGS) entry which is preliminary data.</text>
</comment>